<keyword evidence="1" id="KW-1133">Transmembrane helix</keyword>
<name>A0ABU2L468_9ACTN</name>
<proteinExistence type="predicted"/>
<feature type="transmembrane region" description="Helical" evidence="1">
    <location>
        <begin position="28"/>
        <end position="54"/>
    </location>
</feature>
<reference evidence="3" key="1">
    <citation type="submission" date="2023-07" db="EMBL/GenBank/DDBJ databases">
        <title>30 novel species of actinomycetes from the DSMZ collection.</title>
        <authorList>
            <person name="Nouioui I."/>
        </authorList>
    </citation>
    <scope>NUCLEOTIDE SEQUENCE [LARGE SCALE GENOMIC DNA]</scope>
    <source>
        <strain evidence="3">DSM 44917</strain>
    </source>
</reference>
<dbReference type="Proteomes" id="UP001183388">
    <property type="component" value="Unassembled WGS sequence"/>
</dbReference>
<keyword evidence="1" id="KW-0472">Membrane</keyword>
<evidence type="ECO:0008006" key="4">
    <source>
        <dbReference type="Google" id="ProtNLM"/>
    </source>
</evidence>
<accession>A0ABU2L468</accession>
<keyword evidence="3" id="KW-1185">Reference proteome</keyword>
<organism evidence="2 3">
    <name type="scientific">Streptomyces boetiae</name>
    <dbReference type="NCBI Taxonomy" id="3075541"/>
    <lineage>
        <taxon>Bacteria</taxon>
        <taxon>Bacillati</taxon>
        <taxon>Actinomycetota</taxon>
        <taxon>Actinomycetes</taxon>
        <taxon>Kitasatosporales</taxon>
        <taxon>Streptomycetaceae</taxon>
        <taxon>Streptomyces</taxon>
    </lineage>
</organism>
<dbReference type="RefSeq" id="WP_311629279.1">
    <property type="nucleotide sequence ID" value="NZ_JAVREN010000005.1"/>
</dbReference>
<feature type="transmembrane region" description="Helical" evidence="1">
    <location>
        <begin position="66"/>
        <end position="95"/>
    </location>
</feature>
<evidence type="ECO:0000313" key="2">
    <source>
        <dbReference type="EMBL" id="MDT0306354.1"/>
    </source>
</evidence>
<feature type="transmembrane region" description="Helical" evidence="1">
    <location>
        <begin position="107"/>
        <end position="128"/>
    </location>
</feature>
<sequence length="226" mass="23385">MVSDGEHWGVVRMPDLGDFAETALSFPAAVLTFPLAVVLLYWIFSVVFGVGASVGEDAAPGGEGGAFAGALALAGLGGVPPALPVSLVIAVGWFVAMAGTELLDPGWPRVATLPVALLAGWAGAAALVRPLRRAFAAERGIYHEDFVGRVCVIRTGRVTDRFGQAEVTADDGGTSVVQVRAEGPEAAELGAGRRALIFGYEPEGQYFWVAPYDSGESSPGENRALA</sequence>
<protein>
    <recommendedName>
        <fullName evidence="4">DUF1449 domain-containing protein</fullName>
    </recommendedName>
</protein>
<keyword evidence="1" id="KW-0812">Transmembrane</keyword>
<gene>
    <name evidence="2" type="ORF">RM780_05185</name>
</gene>
<evidence type="ECO:0000313" key="3">
    <source>
        <dbReference type="Proteomes" id="UP001183388"/>
    </source>
</evidence>
<comment type="caution">
    <text evidence="2">The sequence shown here is derived from an EMBL/GenBank/DDBJ whole genome shotgun (WGS) entry which is preliminary data.</text>
</comment>
<evidence type="ECO:0000256" key="1">
    <source>
        <dbReference type="SAM" id="Phobius"/>
    </source>
</evidence>
<dbReference type="EMBL" id="JAVREN010000005">
    <property type="protein sequence ID" value="MDT0306354.1"/>
    <property type="molecule type" value="Genomic_DNA"/>
</dbReference>